<dbReference type="Proteomes" id="UP000653156">
    <property type="component" value="Chromosome"/>
</dbReference>
<comment type="similarity">
    <text evidence="1">Belongs to the transferase hexapeptide repeat family.</text>
</comment>
<evidence type="ECO:0000313" key="5">
    <source>
        <dbReference type="EMBL" id="QRQ82441.1"/>
    </source>
</evidence>
<dbReference type="InterPro" id="IPR050179">
    <property type="entry name" value="Trans_hexapeptide_repeat"/>
</dbReference>
<dbReference type="InterPro" id="IPR018357">
    <property type="entry name" value="Hexapep_transf_CS"/>
</dbReference>
<evidence type="ECO:0000256" key="3">
    <source>
        <dbReference type="ARBA" id="ARBA00022737"/>
    </source>
</evidence>
<dbReference type="AlphaFoldDB" id="A0A892ZH20"/>
<dbReference type="GO" id="GO:0016410">
    <property type="term" value="F:N-acyltransferase activity"/>
    <property type="evidence" value="ECO:0007669"/>
    <property type="project" value="InterPro"/>
</dbReference>
<dbReference type="GO" id="GO:0016020">
    <property type="term" value="C:membrane"/>
    <property type="evidence" value="ECO:0007669"/>
    <property type="project" value="GOC"/>
</dbReference>
<dbReference type="KEGG" id="ptes:JQU52_03270"/>
<evidence type="ECO:0000256" key="4">
    <source>
        <dbReference type="ARBA" id="ARBA00023315"/>
    </source>
</evidence>
<accession>A0A892ZH20</accession>
<keyword evidence="3" id="KW-0677">Repeat</keyword>
<proteinExistence type="inferred from homology"/>
<dbReference type="SUPFAM" id="SSF51161">
    <property type="entry name" value="Trimeric LpxA-like enzymes"/>
    <property type="match status" value="1"/>
</dbReference>
<dbReference type="GO" id="GO:0009245">
    <property type="term" value="P:lipid A biosynthetic process"/>
    <property type="evidence" value="ECO:0007669"/>
    <property type="project" value="InterPro"/>
</dbReference>
<dbReference type="Pfam" id="PF00132">
    <property type="entry name" value="Hexapep"/>
    <property type="match status" value="1"/>
</dbReference>
<dbReference type="EMBL" id="CP069798">
    <property type="protein sequence ID" value="QRQ82441.1"/>
    <property type="molecule type" value="Genomic_DNA"/>
</dbReference>
<dbReference type="Pfam" id="PF14602">
    <property type="entry name" value="Hexapep_2"/>
    <property type="match status" value="1"/>
</dbReference>
<sequence>MGYKLKKSISLKEILIANQILFDDFNDFEITNVAALNQITEGSFSFAKSIQNIEVNCAILVSEKPKMPMQKKTCYIYTDNPRLNFIRVLDFLEKHIGFSHFDFESQIHPSVIMGSNVLIERGCKIAEDVILEHNVVIYSGTSIGKNSRIRANSSIGGDGFGFERMGEEGLPIRFPHLGGVEIGENVEIGSNTCVVRGVLSNTIIKNYVKVDNLVHIAHNCIIEEGAFVIACAELSGGVHIGRNAWVGPNACIIQKLSIGENALIGIGSVVTKSVADNAIHAGNPAKFIRNQDI</sequence>
<dbReference type="Gene3D" id="3.40.1390.10">
    <property type="entry name" value="MurE/MurF, N-terminal domain"/>
    <property type="match status" value="1"/>
</dbReference>
<evidence type="ECO:0000256" key="2">
    <source>
        <dbReference type="ARBA" id="ARBA00022679"/>
    </source>
</evidence>
<evidence type="ECO:0000313" key="6">
    <source>
        <dbReference type="Proteomes" id="UP000653156"/>
    </source>
</evidence>
<evidence type="ECO:0000256" key="1">
    <source>
        <dbReference type="ARBA" id="ARBA00007274"/>
    </source>
</evidence>
<keyword evidence="6" id="KW-1185">Reference proteome</keyword>
<protein>
    <submittedName>
        <fullName evidence="5">UDP-3-O-(3-hydroxymyristoyl)glucosamine N-acyltransferase</fullName>
    </submittedName>
</protein>
<keyword evidence="4" id="KW-0012">Acyltransferase</keyword>
<dbReference type="InterPro" id="IPR001451">
    <property type="entry name" value="Hexapep"/>
</dbReference>
<dbReference type="PANTHER" id="PTHR43300">
    <property type="entry name" value="ACETYLTRANSFERASE"/>
    <property type="match status" value="1"/>
</dbReference>
<reference evidence="5" key="1">
    <citation type="submission" date="2021-02" db="EMBL/GenBank/DDBJ databases">
        <title>Neisseriaceae sp. 26B isolated from the cloaca of a Common Toad-headed Turtle (Mesoclemmys nasuta).</title>
        <authorList>
            <person name="Spergser J."/>
            <person name="Busse H.-J."/>
        </authorList>
    </citation>
    <scope>NUCLEOTIDE SEQUENCE</scope>
    <source>
        <strain evidence="5">26B</strain>
    </source>
</reference>
<gene>
    <name evidence="5" type="ORF">JQU52_03270</name>
</gene>
<dbReference type="Gene3D" id="2.160.10.10">
    <property type="entry name" value="Hexapeptide repeat proteins"/>
    <property type="match status" value="1"/>
</dbReference>
<dbReference type="CDD" id="cd03352">
    <property type="entry name" value="LbH_LpxD"/>
    <property type="match status" value="1"/>
</dbReference>
<keyword evidence="2" id="KW-0808">Transferase</keyword>
<dbReference type="InterPro" id="IPR007691">
    <property type="entry name" value="LpxD"/>
</dbReference>
<name>A0A892ZH20_9NEIS</name>
<dbReference type="InterPro" id="IPR011004">
    <property type="entry name" value="Trimer_LpxA-like_sf"/>
</dbReference>
<dbReference type="PROSITE" id="PS00101">
    <property type="entry name" value="HEXAPEP_TRANSFERASES"/>
    <property type="match status" value="1"/>
</dbReference>
<dbReference type="RefSeq" id="WP_230339725.1">
    <property type="nucleotide sequence ID" value="NZ_CP069798.1"/>
</dbReference>
<organism evidence="5 6">
    <name type="scientific">Paralysiella testudinis</name>
    <dbReference type="NCBI Taxonomy" id="2809020"/>
    <lineage>
        <taxon>Bacteria</taxon>
        <taxon>Pseudomonadati</taxon>
        <taxon>Pseudomonadota</taxon>
        <taxon>Betaproteobacteria</taxon>
        <taxon>Neisseriales</taxon>
        <taxon>Neisseriaceae</taxon>
        <taxon>Paralysiella</taxon>
    </lineage>
</organism>